<reference evidence="2" key="1">
    <citation type="submission" date="2020-11" db="EMBL/GenBank/DDBJ databases">
        <authorList>
            <consortium name="DOE Joint Genome Institute"/>
            <person name="Ahrendt S."/>
            <person name="Riley R."/>
            <person name="Andreopoulos W."/>
            <person name="LaButti K."/>
            <person name="Pangilinan J."/>
            <person name="Ruiz-duenas F.J."/>
            <person name="Barrasa J.M."/>
            <person name="Sanchez-Garcia M."/>
            <person name="Camarero S."/>
            <person name="Miyauchi S."/>
            <person name="Serrano A."/>
            <person name="Linde D."/>
            <person name="Babiker R."/>
            <person name="Drula E."/>
            <person name="Ayuso-Fernandez I."/>
            <person name="Pacheco R."/>
            <person name="Padilla G."/>
            <person name="Ferreira P."/>
            <person name="Barriuso J."/>
            <person name="Kellner H."/>
            <person name="Castanera R."/>
            <person name="Alfaro M."/>
            <person name="Ramirez L."/>
            <person name="Pisabarro A.G."/>
            <person name="Kuo A."/>
            <person name="Tritt A."/>
            <person name="Lipzen A."/>
            <person name="He G."/>
            <person name="Yan M."/>
            <person name="Ng V."/>
            <person name="Cullen D."/>
            <person name="Martin F."/>
            <person name="Rosso M.-N."/>
            <person name="Henrissat B."/>
            <person name="Hibbett D."/>
            <person name="Martinez A.T."/>
            <person name="Grigoriev I.V."/>
        </authorList>
    </citation>
    <scope>NUCLEOTIDE SEQUENCE</scope>
    <source>
        <strain evidence="2">AH 44721</strain>
    </source>
</reference>
<evidence type="ECO:0000256" key="1">
    <source>
        <dbReference type="SAM" id="SignalP"/>
    </source>
</evidence>
<dbReference type="Proteomes" id="UP000724874">
    <property type="component" value="Unassembled WGS sequence"/>
</dbReference>
<gene>
    <name evidence="2" type="ORF">CPB84DRAFT_1779646</name>
</gene>
<feature type="chain" id="PRO_5040207205" evidence="1">
    <location>
        <begin position="19"/>
        <end position="122"/>
    </location>
</feature>
<dbReference type="EMBL" id="JADNYJ010000050">
    <property type="protein sequence ID" value="KAF8899895.1"/>
    <property type="molecule type" value="Genomic_DNA"/>
</dbReference>
<dbReference type="AlphaFoldDB" id="A0A9P5NPX0"/>
<proteinExistence type="predicted"/>
<keyword evidence="3" id="KW-1185">Reference proteome</keyword>
<accession>A0A9P5NPX0</accession>
<protein>
    <submittedName>
        <fullName evidence="2">Uncharacterized protein</fullName>
    </submittedName>
</protein>
<keyword evidence="1" id="KW-0732">Signal</keyword>
<name>A0A9P5NPX0_GYMJU</name>
<evidence type="ECO:0000313" key="3">
    <source>
        <dbReference type="Proteomes" id="UP000724874"/>
    </source>
</evidence>
<sequence length="122" mass="13648">MDALLLCYSFLNACPALSCTIGGIMNTNISAFLQPLNEHLQAVLGQAFTREVSLLVVVTEPRRCMILFDPKLLRSLFCTGATELSNIENFDFIFKPLEVYHELIAQVRLARAGRPTIARTIF</sequence>
<evidence type="ECO:0000313" key="2">
    <source>
        <dbReference type="EMBL" id="KAF8899895.1"/>
    </source>
</evidence>
<organism evidence="2 3">
    <name type="scientific">Gymnopilus junonius</name>
    <name type="common">Spectacular rustgill mushroom</name>
    <name type="synonym">Gymnopilus spectabilis subsp. junonius</name>
    <dbReference type="NCBI Taxonomy" id="109634"/>
    <lineage>
        <taxon>Eukaryota</taxon>
        <taxon>Fungi</taxon>
        <taxon>Dikarya</taxon>
        <taxon>Basidiomycota</taxon>
        <taxon>Agaricomycotina</taxon>
        <taxon>Agaricomycetes</taxon>
        <taxon>Agaricomycetidae</taxon>
        <taxon>Agaricales</taxon>
        <taxon>Agaricineae</taxon>
        <taxon>Hymenogastraceae</taxon>
        <taxon>Gymnopilus</taxon>
    </lineage>
</organism>
<feature type="signal peptide" evidence="1">
    <location>
        <begin position="1"/>
        <end position="18"/>
    </location>
</feature>
<comment type="caution">
    <text evidence="2">The sequence shown here is derived from an EMBL/GenBank/DDBJ whole genome shotgun (WGS) entry which is preliminary data.</text>
</comment>
<feature type="non-terminal residue" evidence="2">
    <location>
        <position position="122"/>
    </location>
</feature>